<comment type="similarity">
    <text evidence="1">Belongs to the ABC transporter superfamily.</text>
</comment>
<evidence type="ECO:0000256" key="2">
    <source>
        <dbReference type="ARBA" id="ARBA00022448"/>
    </source>
</evidence>
<dbReference type="GO" id="GO:0015658">
    <property type="term" value="F:branched-chain amino acid transmembrane transporter activity"/>
    <property type="evidence" value="ECO:0007669"/>
    <property type="project" value="TreeGrafter"/>
</dbReference>
<dbReference type="InterPro" id="IPR003593">
    <property type="entry name" value="AAA+_ATPase"/>
</dbReference>
<proteinExistence type="inferred from homology"/>
<gene>
    <name evidence="7" type="primary">livF</name>
    <name evidence="7" type="ORF">Maq22A_c21385</name>
</gene>
<dbReference type="CDD" id="cd03224">
    <property type="entry name" value="ABC_TM1139_LivF_branched"/>
    <property type="match status" value="1"/>
</dbReference>
<protein>
    <submittedName>
        <fullName evidence="7">Branched-chain amino acid ABC transporter ATP-binding protein</fullName>
    </submittedName>
</protein>
<keyword evidence="3" id="KW-0547">Nucleotide-binding</keyword>
<reference evidence="7 8" key="1">
    <citation type="journal article" date="2015" name="Genome Announc.">
        <title>Complete Genome Sequence of Methylobacterium aquaticum Strain 22A, Isolated from Racomitrium japonicum Moss.</title>
        <authorList>
            <person name="Tani A."/>
            <person name="Ogura Y."/>
            <person name="Hayashi T."/>
            <person name="Kimbara K."/>
        </authorList>
    </citation>
    <scope>NUCLEOTIDE SEQUENCE [LARGE SCALE GENOMIC DNA]</scope>
    <source>
        <strain evidence="7 8">MA-22A</strain>
    </source>
</reference>
<keyword evidence="5" id="KW-0029">Amino-acid transport</keyword>
<evidence type="ECO:0000256" key="4">
    <source>
        <dbReference type="ARBA" id="ARBA00022840"/>
    </source>
</evidence>
<evidence type="ECO:0000256" key="5">
    <source>
        <dbReference type="ARBA" id="ARBA00022970"/>
    </source>
</evidence>
<dbReference type="Pfam" id="PF00005">
    <property type="entry name" value="ABC_tran"/>
    <property type="match status" value="1"/>
</dbReference>
<dbReference type="Proteomes" id="UP000061432">
    <property type="component" value="Chromosome"/>
</dbReference>
<sequence>MTAGGDLLRVEALEAVYGDGVRALSRVDLTVREGEIVALAGSNGAGKTTLLRAVSHLLPASGGRIVAGRVSYAGRDVTRTRTDALVRDGLVGVLEGRHCFRSLSVEENMVAGGLGRGSGRSDLRADLQRIYALFPRLAQKRGLPAGLVSGGEQQMTAIGRALMGRPRLLVLDEPSMGLAPKVTDEIYAILVGLNRAEGLTLLVAEQNVALALRHAHRCVVLETGRSVLEGPARALRARDDIRRLYLGQGPEPRAADGALAAAGY</sequence>
<evidence type="ECO:0000259" key="6">
    <source>
        <dbReference type="PROSITE" id="PS50893"/>
    </source>
</evidence>
<evidence type="ECO:0000256" key="3">
    <source>
        <dbReference type="ARBA" id="ARBA00022741"/>
    </source>
</evidence>
<evidence type="ECO:0000313" key="7">
    <source>
        <dbReference type="EMBL" id="BAQ47298.1"/>
    </source>
</evidence>
<dbReference type="Gene3D" id="3.40.50.300">
    <property type="entry name" value="P-loop containing nucleotide triphosphate hydrolases"/>
    <property type="match status" value="1"/>
</dbReference>
<dbReference type="SMART" id="SM00382">
    <property type="entry name" value="AAA"/>
    <property type="match status" value="1"/>
</dbReference>
<dbReference type="RefSeq" id="WP_060848274.1">
    <property type="nucleotide sequence ID" value="NZ_AP014704.1"/>
</dbReference>
<dbReference type="SUPFAM" id="SSF52540">
    <property type="entry name" value="P-loop containing nucleoside triphosphate hydrolases"/>
    <property type="match status" value="1"/>
</dbReference>
<organism evidence="7 8">
    <name type="scientific">Methylobacterium aquaticum</name>
    <dbReference type="NCBI Taxonomy" id="270351"/>
    <lineage>
        <taxon>Bacteria</taxon>
        <taxon>Pseudomonadati</taxon>
        <taxon>Pseudomonadota</taxon>
        <taxon>Alphaproteobacteria</taxon>
        <taxon>Hyphomicrobiales</taxon>
        <taxon>Methylobacteriaceae</taxon>
        <taxon>Methylobacterium</taxon>
    </lineage>
</organism>
<dbReference type="STRING" id="270351.Maq22A_c21385"/>
<dbReference type="InterPro" id="IPR003439">
    <property type="entry name" value="ABC_transporter-like_ATP-bd"/>
</dbReference>
<dbReference type="InterPro" id="IPR027417">
    <property type="entry name" value="P-loop_NTPase"/>
</dbReference>
<dbReference type="PROSITE" id="PS50893">
    <property type="entry name" value="ABC_TRANSPORTER_2"/>
    <property type="match status" value="1"/>
</dbReference>
<feature type="domain" description="ABC transporter" evidence="6">
    <location>
        <begin position="8"/>
        <end position="248"/>
    </location>
</feature>
<dbReference type="GO" id="GO:0016887">
    <property type="term" value="F:ATP hydrolysis activity"/>
    <property type="evidence" value="ECO:0007669"/>
    <property type="project" value="InterPro"/>
</dbReference>
<dbReference type="OrthoDB" id="9806149at2"/>
<keyword evidence="4 7" id="KW-0067">ATP-binding</keyword>
<dbReference type="InterPro" id="IPR052156">
    <property type="entry name" value="BCAA_Transport_ATP-bd_LivF"/>
</dbReference>
<dbReference type="PATRIC" id="fig|270351.10.peg.4134"/>
<reference evidence="8" key="2">
    <citation type="submission" date="2015-01" db="EMBL/GenBank/DDBJ databases">
        <title>Complete genome sequence of Methylobacterium aquaticum strain 22A.</title>
        <authorList>
            <person name="Tani A."/>
            <person name="Ogura Y."/>
            <person name="Hayashi T."/>
        </authorList>
    </citation>
    <scope>NUCLEOTIDE SEQUENCE [LARGE SCALE GENOMIC DNA]</scope>
    <source>
        <strain evidence="8">MA-22A</strain>
    </source>
</reference>
<name>A0A0C6FFI3_9HYPH</name>
<dbReference type="PANTHER" id="PTHR43820">
    <property type="entry name" value="HIGH-AFFINITY BRANCHED-CHAIN AMINO ACID TRANSPORT ATP-BINDING PROTEIN LIVF"/>
    <property type="match status" value="1"/>
</dbReference>
<dbReference type="PANTHER" id="PTHR43820:SF4">
    <property type="entry name" value="HIGH-AFFINITY BRANCHED-CHAIN AMINO ACID TRANSPORT ATP-BINDING PROTEIN LIVF"/>
    <property type="match status" value="1"/>
</dbReference>
<dbReference type="KEGG" id="maqu:Maq22A_c21385"/>
<dbReference type="GO" id="GO:0005524">
    <property type="term" value="F:ATP binding"/>
    <property type="evidence" value="ECO:0007669"/>
    <property type="project" value="UniProtKB-KW"/>
</dbReference>
<accession>A0A0C6FFI3</accession>
<evidence type="ECO:0000256" key="1">
    <source>
        <dbReference type="ARBA" id="ARBA00005417"/>
    </source>
</evidence>
<evidence type="ECO:0000313" key="8">
    <source>
        <dbReference type="Proteomes" id="UP000061432"/>
    </source>
</evidence>
<dbReference type="EMBL" id="AP014704">
    <property type="protein sequence ID" value="BAQ47298.1"/>
    <property type="molecule type" value="Genomic_DNA"/>
</dbReference>
<dbReference type="GO" id="GO:0015807">
    <property type="term" value="P:L-amino acid transport"/>
    <property type="evidence" value="ECO:0007669"/>
    <property type="project" value="TreeGrafter"/>
</dbReference>
<dbReference type="AlphaFoldDB" id="A0A0C6FFI3"/>
<keyword evidence="2" id="KW-0813">Transport</keyword>